<name>A0AB73SZW7_9FIRM</name>
<feature type="transmembrane region" description="Helical" evidence="1">
    <location>
        <begin position="9"/>
        <end position="32"/>
    </location>
</feature>
<keyword evidence="1" id="KW-1133">Transmembrane helix</keyword>
<accession>A0AB73SZW7</accession>
<protein>
    <submittedName>
        <fullName evidence="2">Uncharacterized protein</fullName>
    </submittedName>
</protein>
<evidence type="ECO:0000256" key="1">
    <source>
        <dbReference type="SAM" id="Phobius"/>
    </source>
</evidence>
<evidence type="ECO:0000313" key="3">
    <source>
        <dbReference type="Proteomes" id="UP000245412"/>
    </source>
</evidence>
<sequence>MEVHSTKKFLIGIGWLLLGLLLLAMVIVKAFRYPVIDYFQLIILTLFVFFFGITSLLQSFSPPTEISSAEEGAALTAKCNSIGFQAAYFTCFVGLVILLVVTWFVKEIALVYIALTLTGLLLIMWVSQLAARLYYELQSQNKKNKKK</sequence>
<dbReference type="EMBL" id="QGGY01000014">
    <property type="protein sequence ID" value="PWJ73094.1"/>
    <property type="molecule type" value="Genomic_DNA"/>
</dbReference>
<dbReference type="Proteomes" id="UP000245412">
    <property type="component" value="Unassembled WGS sequence"/>
</dbReference>
<reference evidence="2 3" key="1">
    <citation type="submission" date="2018-05" db="EMBL/GenBank/DDBJ databases">
        <authorList>
            <person name="Goeker M."/>
            <person name="Huntemann M."/>
            <person name="Clum A."/>
            <person name="Pillay M."/>
            <person name="Palaniappan K."/>
            <person name="Varghese N."/>
            <person name="Mikhailova N."/>
            <person name="Stamatis D."/>
            <person name="Reddy T."/>
            <person name="Daum C."/>
            <person name="Shapiro N."/>
            <person name="Ivanova N."/>
            <person name="Kyrpides N."/>
            <person name="Woyke T."/>
        </authorList>
    </citation>
    <scope>NUCLEOTIDE SEQUENCE [LARGE SCALE GENOMIC DNA]</scope>
    <source>
        <strain evidence="2 3">DSM 26524</strain>
    </source>
</reference>
<evidence type="ECO:0000313" key="2">
    <source>
        <dbReference type="EMBL" id="PWJ73094.1"/>
    </source>
</evidence>
<comment type="caution">
    <text evidence="2">The sequence shown here is derived from an EMBL/GenBank/DDBJ whole genome shotgun (WGS) entry which is preliminary data.</text>
</comment>
<keyword evidence="1" id="KW-0812">Transmembrane</keyword>
<organism evidence="2 3">
    <name type="scientific">Murimonas intestini</name>
    <dbReference type="NCBI Taxonomy" id="1337051"/>
    <lineage>
        <taxon>Bacteria</taxon>
        <taxon>Bacillati</taxon>
        <taxon>Bacillota</taxon>
        <taxon>Clostridia</taxon>
        <taxon>Lachnospirales</taxon>
        <taxon>Lachnospiraceae</taxon>
        <taxon>Murimonas</taxon>
    </lineage>
</organism>
<keyword evidence="1" id="KW-0472">Membrane</keyword>
<dbReference type="RefSeq" id="WP_109747956.1">
    <property type="nucleotide sequence ID" value="NZ_CABJAT010000008.1"/>
</dbReference>
<proteinExistence type="predicted"/>
<gene>
    <name evidence="2" type="ORF">C7383_11461</name>
</gene>
<feature type="transmembrane region" description="Helical" evidence="1">
    <location>
        <begin position="111"/>
        <end position="135"/>
    </location>
</feature>
<keyword evidence="3" id="KW-1185">Reference proteome</keyword>
<feature type="transmembrane region" description="Helical" evidence="1">
    <location>
        <begin position="38"/>
        <end position="57"/>
    </location>
</feature>
<dbReference type="AlphaFoldDB" id="A0AB73SZW7"/>
<feature type="transmembrane region" description="Helical" evidence="1">
    <location>
        <begin position="86"/>
        <end position="105"/>
    </location>
</feature>